<dbReference type="PANTHER" id="PTHR48111:SF36">
    <property type="entry name" value="TRANSCRIPTIONAL REGULATORY PROTEIN CUTR"/>
    <property type="match status" value="1"/>
</dbReference>
<feature type="domain" description="OmpR/PhoB-type" evidence="9">
    <location>
        <begin position="124"/>
        <end position="222"/>
    </location>
</feature>
<dbReference type="GO" id="GO:0006355">
    <property type="term" value="P:regulation of DNA-templated transcription"/>
    <property type="evidence" value="ECO:0007669"/>
    <property type="project" value="InterPro"/>
</dbReference>
<sequence length="227" mass="25083">MRILVVEDDRRLAELLRRGLVAEGFAVEVAHDGHTGLHLAAEDAHDVIVLDVMLPGLNGYRVCARLREAGVWTPVLMLTAKDGEYDEAEGLDTGADDYVTKPFSYVALVARLRALVRRGRPARPALIRIGDLQIDPATRCCRRGTTDLQLTAREFAVLEYLARRDGEVVAKAEILAHVWDEAFQGDVNIVEVHVSSLRRKIDAPFGRHSIQTVRGVGYRLAADAPGR</sequence>
<dbReference type="PROSITE" id="PS50110">
    <property type="entry name" value="RESPONSE_REGULATORY"/>
    <property type="match status" value="1"/>
</dbReference>
<evidence type="ECO:0000256" key="1">
    <source>
        <dbReference type="ARBA" id="ARBA00022553"/>
    </source>
</evidence>
<dbReference type="SUPFAM" id="SSF52172">
    <property type="entry name" value="CheY-like"/>
    <property type="match status" value="1"/>
</dbReference>
<gene>
    <name evidence="10" type="ORF">D7231_04915</name>
</gene>
<dbReference type="InterPro" id="IPR039420">
    <property type="entry name" value="WalR-like"/>
</dbReference>
<dbReference type="InterPro" id="IPR016032">
    <property type="entry name" value="Sig_transdc_resp-reg_C-effctor"/>
</dbReference>
<dbReference type="SUPFAM" id="SSF46894">
    <property type="entry name" value="C-terminal effector domain of the bipartite response regulators"/>
    <property type="match status" value="1"/>
</dbReference>
<dbReference type="FunFam" id="3.40.50.2300:FF:000001">
    <property type="entry name" value="DNA-binding response regulator PhoB"/>
    <property type="match status" value="1"/>
</dbReference>
<evidence type="ECO:0000259" key="8">
    <source>
        <dbReference type="PROSITE" id="PS50110"/>
    </source>
</evidence>
<keyword evidence="2" id="KW-0902">Two-component regulatory system</keyword>
<dbReference type="InterPro" id="IPR011006">
    <property type="entry name" value="CheY-like_superfamily"/>
</dbReference>
<dbReference type="OrthoDB" id="9812490at2"/>
<keyword evidence="1 6" id="KW-0597">Phosphoprotein</keyword>
<dbReference type="RefSeq" id="WP_120753685.1">
    <property type="nucleotide sequence ID" value="NZ_JBFADQ010000002.1"/>
</dbReference>
<evidence type="ECO:0000259" key="9">
    <source>
        <dbReference type="PROSITE" id="PS51755"/>
    </source>
</evidence>
<dbReference type="Gene3D" id="3.40.50.2300">
    <property type="match status" value="1"/>
</dbReference>
<comment type="caution">
    <text evidence="10">The sequence shown here is derived from an EMBL/GenBank/DDBJ whole genome shotgun (WGS) entry which is preliminary data.</text>
</comment>
<dbReference type="PROSITE" id="PS51755">
    <property type="entry name" value="OMPR_PHOB"/>
    <property type="match status" value="1"/>
</dbReference>
<protein>
    <submittedName>
        <fullName evidence="10">DNA-binding response regulator</fullName>
    </submittedName>
</protein>
<dbReference type="PANTHER" id="PTHR48111">
    <property type="entry name" value="REGULATOR OF RPOS"/>
    <property type="match status" value="1"/>
</dbReference>
<evidence type="ECO:0000256" key="7">
    <source>
        <dbReference type="PROSITE-ProRule" id="PRU01091"/>
    </source>
</evidence>
<dbReference type="InterPro" id="IPR036388">
    <property type="entry name" value="WH-like_DNA-bd_sf"/>
</dbReference>
<feature type="DNA-binding region" description="OmpR/PhoB-type" evidence="7">
    <location>
        <begin position="124"/>
        <end position="222"/>
    </location>
</feature>
<dbReference type="Proteomes" id="UP000270343">
    <property type="component" value="Unassembled WGS sequence"/>
</dbReference>
<reference evidence="10 11" key="1">
    <citation type="journal article" date="2015" name="Antonie Van Leeuwenhoek">
        <title>Streptomyces klenkii sp. nov., isolated from deep marine sediment.</title>
        <authorList>
            <person name="Veyisoglu A."/>
            <person name="Sahin N."/>
        </authorList>
    </citation>
    <scope>NUCLEOTIDE SEQUENCE [LARGE SCALE GENOMIC DNA]</scope>
    <source>
        <strain evidence="10 11">KCTC 29202</strain>
    </source>
</reference>
<dbReference type="SMART" id="SM00448">
    <property type="entry name" value="REC"/>
    <property type="match status" value="1"/>
</dbReference>
<keyword evidence="4 7" id="KW-0238">DNA-binding</keyword>
<evidence type="ECO:0000256" key="2">
    <source>
        <dbReference type="ARBA" id="ARBA00023012"/>
    </source>
</evidence>
<evidence type="ECO:0000313" key="11">
    <source>
        <dbReference type="Proteomes" id="UP000270343"/>
    </source>
</evidence>
<keyword evidence="5" id="KW-0804">Transcription</keyword>
<feature type="domain" description="Response regulatory" evidence="8">
    <location>
        <begin position="2"/>
        <end position="116"/>
    </location>
</feature>
<dbReference type="Gene3D" id="6.10.250.690">
    <property type="match status" value="1"/>
</dbReference>
<organism evidence="10 11">
    <name type="scientific">Streptomyces klenkii</name>
    <dbReference type="NCBI Taxonomy" id="1420899"/>
    <lineage>
        <taxon>Bacteria</taxon>
        <taxon>Bacillati</taxon>
        <taxon>Actinomycetota</taxon>
        <taxon>Actinomycetes</taxon>
        <taxon>Kitasatosporales</taxon>
        <taxon>Streptomycetaceae</taxon>
        <taxon>Streptomyces</taxon>
    </lineage>
</organism>
<dbReference type="SMART" id="SM00862">
    <property type="entry name" value="Trans_reg_C"/>
    <property type="match status" value="1"/>
</dbReference>
<dbReference type="InterPro" id="IPR001867">
    <property type="entry name" value="OmpR/PhoB-type_DNA-bd"/>
</dbReference>
<dbReference type="CDD" id="cd19935">
    <property type="entry name" value="REC_OmpR_CusR-like"/>
    <property type="match status" value="1"/>
</dbReference>
<dbReference type="Gene3D" id="1.10.10.10">
    <property type="entry name" value="Winged helix-like DNA-binding domain superfamily/Winged helix DNA-binding domain"/>
    <property type="match status" value="1"/>
</dbReference>
<dbReference type="EMBL" id="RBAM01000002">
    <property type="protein sequence ID" value="RKN76349.1"/>
    <property type="molecule type" value="Genomic_DNA"/>
</dbReference>
<evidence type="ECO:0000256" key="4">
    <source>
        <dbReference type="ARBA" id="ARBA00023125"/>
    </source>
</evidence>
<evidence type="ECO:0000256" key="6">
    <source>
        <dbReference type="PROSITE-ProRule" id="PRU00169"/>
    </source>
</evidence>
<dbReference type="GO" id="GO:0000156">
    <property type="term" value="F:phosphorelay response regulator activity"/>
    <property type="evidence" value="ECO:0007669"/>
    <property type="project" value="TreeGrafter"/>
</dbReference>
<evidence type="ECO:0000256" key="3">
    <source>
        <dbReference type="ARBA" id="ARBA00023015"/>
    </source>
</evidence>
<dbReference type="Pfam" id="PF00486">
    <property type="entry name" value="Trans_reg_C"/>
    <property type="match status" value="1"/>
</dbReference>
<feature type="modified residue" description="4-aspartylphosphate" evidence="6">
    <location>
        <position position="51"/>
    </location>
</feature>
<dbReference type="Pfam" id="PF00072">
    <property type="entry name" value="Response_reg"/>
    <property type="match status" value="1"/>
</dbReference>
<keyword evidence="3" id="KW-0805">Transcription regulation</keyword>
<dbReference type="GO" id="GO:0032993">
    <property type="term" value="C:protein-DNA complex"/>
    <property type="evidence" value="ECO:0007669"/>
    <property type="project" value="TreeGrafter"/>
</dbReference>
<evidence type="ECO:0000313" key="10">
    <source>
        <dbReference type="EMBL" id="RKN76349.1"/>
    </source>
</evidence>
<dbReference type="GO" id="GO:0005829">
    <property type="term" value="C:cytosol"/>
    <property type="evidence" value="ECO:0007669"/>
    <property type="project" value="TreeGrafter"/>
</dbReference>
<dbReference type="CDD" id="cd00383">
    <property type="entry name" value="trans_reg_C"/>
    <property type="match status" value="1"/>
</dbReference>
<keyword evidence="11" id="KW-1185">Reference proteome</keyword>
<dbReference type="AlphaFoldDB" id="A0A3B0BW05"/>
<evidence type="ECO:0000256" key="5">
    <source>
        <dbReference type="ARBA" id="ARBA00023163"/>
    </source>
</evidence>
<dbReference type="GO" id="GO:0000976">
    <property type="term" value="F:transcription cis-regulatory region binding"/>
    <property type="evidence" value="ECO:0007669"/>
    <property type="project" value="TreeGrafter"/>
</dbReference>
<accession>A0A3B0BW05</accession>
<proteinExistence type="predicted"/>
<name>A0A3B0BW05_9ACTN</name>
<dbReference type="FunFam" id="1.10.10.10:FF:000005">
    <property type="entry name" value="Two-component system response regulator"/>
    <property type="match status" value="1"/>
</dbReference>
<dbReference type="InterPro" id="IPR001789">
    <property type="entry name" value="Sig_transdc_resp-reg_receiver"/>
</dbReference>